<dbReference type="Gene3D" id="3.30.1330.40">
    <property type="entry name" value="RutC-like"/>
    <property type="match status" value="1"/>
</dbReference>
<dbReference type="Proteomes" id="UP000253941">
    <property type="component" value="Unassembled WGS sequence"/>
</dbReference>
<reference evidence="2 3" key="1">
    <citation type="submission" date="2018-07" db="EMBL/GenBank/DDBJ databases">
        <title>Venubactetium sediminum gen. nov., sp. nov., isolated from a marine solar saltern.</title>
        <authorList>
            <person name="Wang S."/>
        </authorList>
    </citation>
    <scope>NUCLEOTIDE SEQUENCE [LARGE SCALE GENOMIC DNA]</scope>
    <source>
        <strain evidence="2 3">WD2A32</strain>
    </source>
</reference>
<organism evidence="2 3">
    <name type="scientific">Ferruginivarius sediminum</name>
    <dbReference type="NCBI Taxonomy" id="2661937"/>
    <lineage>
        <taxon>Bacteria</taxon>
        <taxon>Pseudomonadati</taxon>
        <taxon>Pseudomonadota</taxon>
        <taxon>Alphaproteobacteria</taxon>
        <taxon>Rhodospirillales</taxon>
        <taxon>Rhodospirillaceae</taxon>
        <taxon>Ferruginivarius</taxon>
    </lineage>
</organism>
<dbReference type="InterPro" id="IPR006056">
    <property type="entry name" value="RidA"/>
</dbReference>
<dbReference type="FunFam" id="3.30.1330.40:FF:000001">
    <property type="entry name" value="L-PSP family endoribonuclease"/>
    <property type="match status" value="1"/>
</dbReference>
<dbReference type="InterPro" id="IPR006175">
    <property type="entry name" value="YjgF/YER057c/UK114"/>
</dbReference>
<evidence type="ECO:0000313" key="2">
    <source>
        <dbReference type="EMBL" id="RDD60621.1"/>
    </source>
</evidence>
<keyword evidence="3" id="KW-1185">Reference proteome</keyword>
<gene>
    <name evidence="2" type="ORF">DRB17_17260</name>
</gene>
<protein>
    <submittedName>
        <fullName evidence="2">Reactive intermediate/imine deaminase</fullName>
    </submittedName>
</protein>
<name>A0A369T5M3_9PROT</name>
<accession>A0A369T5M3</accession>
<evidence type="ECO:0000313" key="3">
    <source>
        <dbReference type="Proteomes" id="UP000253941"/>
    </source>
</evidence>
<evidence type="ECO:0000256" key="1">
    <source>
        <dbReference type="ARBA" id="ARBA00010552"/>
    </source>
</evidence>
<dbReference type="GO" id="GO:0005829">
    <property type="term" value="C:cytosol"/>
    <property type="evidence" value="ECO:0007669"/>
    <property type="project" value="TreeGrafter"/>
</dbReference>
<dbReference type="GO" id="GO:0019239">
    <property type="term" value="F:deaminase activity"/>
    <property type="evidence" value="ECO:0007669"/>
    <property type="project" value="TreeGrafter"/>
</dbReference>
<dbReference type="InterPro" id="IPR019897">
    <property type="entry name" value="RidA_CS"/>
</dbReference>
<dbReference type="NCBIfam" id="TIGR00004">
    <property type="entry name" value="Rid family detoxifying hydrolase"/>
    <property type="match status" value="1"/>
</dbReference>
<dbReference type="CDD" id="cd00448">
    <property type="entry name" value="YjgF_YER057c_UK114_family"/>
    <property type="match status" value="1"/>
</dbReference>
<dbReference type="InterPro" id="IPR035959">
    <property type="entry name" value="RutC-like_sf"/>
</dbReference>
<dbReference type="Pfam" id="PF01042">
    <property type="entry name" value="Ribonuc_L-PSP"/>
    <property type="match status" value="1"/>
</dbReference>
<comment type="caution">
    <text evidence="2">The sequence shown here is derived from an EMBL/GenBank/DDBJ whole genome shotgun (WGS) entry which is preliminary data.</text>
</comment>
<dbReference type="SUPFAM" id="SSF55298">
    <property type="entry name" value="YjgF-like"/>
    <property type="match status" value="1"/>
</dbReference>
<dbReference type="PANTHER" id="PTHR11803:SF39">
    <property type="entry name" value="2-IMINOBUTANOATE_2-IMINOPROPANOATE DEAMINASE"/>
    <property type="match status" value="1"/>
</dbReference>
<sequence>MSSSNQRTVINAEGVVDWGLPYPHAIKFGNLVFLSGQLAQDEATGEPVEGGIKPQTRKVLENIKAVLEASGTSMDMVLKTTCFLMDRNDFDEFNVVYREFFPKGKEPARSTFQVAKLAPGYIVEIEVIAGIPD</sequence>
<dbReference type="PROSITE" id="PS01094">
    <property type="entry name" value="UPF0076"/>
    <property type="match status" value="1"/>
</dbReference>
<dbReference type="AlphaFoldDB" id="A0A369T5M3"/>
<proteinExistence type="inferred from homology"/>
<dbReference type="PANTHER" id="PTHR11803">
    <property type="entry name" value="2-IMINOBUTANOATE/2-IMINOPROPANOATE DEAMINASE RIDA"/>
    <property type="match status" value="1"/>
</dbReference>
<dbReference type="EMBL" id="QPMH01000023">
    <property type="protein sequence ID" value="RDD60621.1"/>
    <property type="molecule type" value="Genomic_DNA"/>
</dbReference>
<comment type="similarity">
    <text evidence="1">Belongs to the RutC family.</text>
</comment>